<organism evidence="1 2">
    <name type="scientific">Adineta ricciae</name>
    <name type="common">Rotifer</name>
    <dbReference type="NCBI Taxonomy" id="249248"/>
    <lineage>
        <taxon>Eukaryota</taxon>
        <taxon>Metazoa</taxon>
        <taxon>Spiralia</taxon>
        <taxon>Gnathifera</taxon>
        <taxon>Rotifera</taxon>
        <taxon>Eurotatoria</taxon>
        <taxon>Bdelloidea</taxon>
        <taxon>Adinetida</taxon>
        <taxon>Adinetidae</taxon>
        <taxon>Adineta</taxon>
    </lineage>
</organism>
<accession>A0A815XW26</accession>
<reference evidence="1" key="1">
    <citation type="submission" date="2021-02" db="EMBL/GenBank/DDBJ databases">
        <authorList>
            <person name="Nowell W R."/>
        </authorList>
    </citation>
    <scope>NUCLEOTIDE SEQUENCE</scope>
</reference>
<proteinExistence type="predicted"/>
<protein>
    <submittedName>
        <fullName evidence="1">Uncharacterized protein</fullName>
    </submittedName>
</protein>
<dbReference type="Proteomes" id="UP000663852">
    <property type="component" value="Unassembled WGS sequence"/>
</dbReference>
<evidence type="ECO:0000313" key="1">
    <source>
        <dbReference type="EMBL" id="CAF1562530.1"/>
    </source>
</evidence>
<evidence type="ECO:0000313" key="2">
    <source>
        <dbReference type="Proteomes" id="UP000663852"/>
    </source>
</evidence>
<dbReference type="EMBL" id="CAJNOJ010002995">
    <property type="protein sequence ID" value="CAF1562530.1"/>
    <property type="molecule type" value="Genomic_DNA"/>
</dbReference>
<sequence length="48" mass="5471">HWISYNIWLQCDGCMVLGLIREGSLFGCYGIHSPIYDHHYGVFSIGVI</sequence>
<feature type="non-terminal residue" evidence="1">
    <location>
        <position position="1"/>
    </location>
</feature>
<comment type="caution">
    <text evidence="1">The sequence shown here is derived from an EMBL/GenBank/DDBJ whole genome shotgun (WGS) entry which is preliminary data.</text>
</comment>
<name>A0A815XW26_ADIRI</name>
<gene>
    <name evidence="1" type="ORF">EDS130_LOCUS46655</name>
</gene>
<dbReference type="AlphaFoldDB" id="A0A815XW26"/>